<dbReference type="Proteomes" id="UP000215127">
    <property type="component" value="Chromosome 7"/>
</dbReference>
<proteinExistence type="predicted"/>
<evidence type="ECO:0000256" key="1">
    <source>
        <dbReference type="SAM" id="MobiDB-lite"/>
    </source>
</evidence>
<feature type="compositionally biased region" description="Low complexity" evidence="1">
    <location>
        <begin position="146"/>
        <end position="159"/>
    </location>
</feature>
<feature type="region of interest" description="Disordered" evidence="1">
    <location>
        <begin position="142"/>
        <end position="172"/>
    </location>
</feature>
<evidence type="ECO:0000313" key="3">
    <source>
        <dbReference type="EMBL" id="SMQ52149.1"/>
    </source>
</evidence>
<dbReference type="AlphaFoldDB" id="A0A1X7RXP8"/>
<dbReference type="EMBL" id="LT853698">
    <property type="protein sequence ID" value="SMQ52149.1"/>
    <property type="molecule type" value="Genomic_DNA"/>
</dbReference>
<evidence type="ECO:0000313" key="4">
    <source>
        <dbReference type="Proteomes" id="UP000215127"/>
    </source>
</evidence>
<protein>
    <recommendedName>
        <fullName evidence="2">DUF6604 domain-containing protein</fullName>
    </recommendedName>
</protein>
<dbReference type="Pfam" id="PF20253">
    <property type="entry name" value="DUF6604"/>
    <property type="match status" value="1"/>
</dbReference>
<feature type="domain" description="DUF6604" evidence="2">
    <location>
        <begin position="19"/>
        <end position="260"/>
    </location>
</feature>
<dbReference type="InterPro" id="IPR046539">
    <property type="entry name" value="DUF6604"/>
</dbReference>
<evidence type="ECO:0000259" key="2">
    <source>
        <dbReference type="Pfam" id="PF20253"/>
    </source>
</evidence>
<feature type="compositionally biased region" description="Basic residues" evidence="1">
    <location>
        <begin position="42"/>
        <end position="53"/>
    </location>
</feature>
<gene>
    <name evidence="3" type="ORF">ZT3D7_G7302</name>
</gene>
<dbReference type="PANTHER" id="PTHR38795:SF1">
    <property type="entry name" value="DUF6604 DOMAIN-CONTAINING PROTEIN"/>
    <property type="match status" value="1"/>
</dbReference>
<sequence>MAETPDTSMPESMLNARRLYKHSTADIIDWLCFTSSIKKKPAIQQSKKRRGKPRTQGDGATNGEKIMTVDEILSCANCIVNSKATRPRYIKWEFKTALFDRRRMTAWYRTREIEDSEDTRKHEHFTETLQQAFENLFPPSAEDGVVAPVSPSHHSSQSANTFGPLDGIPTDKESTLSETELQELLDSWATKTSKPRSRIADDHLDQAFQWYGYVMEMDLMVDTVSGYWRKVAKGEMSVPLAAWLTHVGYSGIKRLCEEHQNVHGMDHEKLVDYVTGRGAMQSAFGETFSKQDSDRAGIDLQYKEFTTGLALSKPILPLRRWKFPKQLERSNYRELCAASPFDFFLTRNEEAAGVLMDGAKDFLEPDEYDDTPEAMKELMHRDSAIIDSLVATMVFLEANPVAFGDRAA</sequence>
<reference evidence="3 4" key="1">
    <citation type="submission" date="2016-06" db="EMBL/GenBank/DDBJ databases">
        <authorList>
            <person name="Kjaerup R.B."/>
            <person name="Dalgaard T.S."/>
            <person name="Juul-Madsen H.R."/>
        </authorList>
    </citation>
    <scope>NUCLEOTIDE SEQUENCE [LARGE SCALE GENOMIC DNA]</scope>
</reference>
<name>A0A1X7RXP8_ZYMT9</name>
<accession>A0A1X7RXP8</accession>
<dbReference type="PANTHER" id="PTHR38795">
    <property type="entry name" value="DUF6604 DOMAIN-CONTAINING PROTEIN"/>
    <property type="match status" value="1"/>
</dbReference>
<keyword evidence="4" id="KW-1185">Reference proteome</keyword>
<feature type="region of interest" description="Disordered" evidence="1">
    <location>
        <begin position="42"/>
        <end position="63"/>
    </location>
</feature>
<organism evidence="3 4">
    <name type="scientific">Zymoseptoria tritici (strain ST99CH_3D7)</name>
    <dbReference type="NCBI Taxonomy" id="1276538"/>
    <lineage>
        <taxon>Eukaryota</taxon>
        <taxon>Fungi</taxon>
        <taxon>Dikarya</taxon>
        <taxon>Ascomycota</taxon>
        <taxon>Pezizomycotina</taxon>
        <taxon>Dothideomycetes</taxon>
        <taxon>Dothideomycetidae</taxon>
        <taxon>Mycosphaerellales</taxon>
        <taxon>Mycosphaerellaceae</taxon>
        <taxon>Zymoseptoria</taxon>
    </lineage>
</organism>